<evidence type="ECO:0000313" key="3">
    <source>
        <dbReference type="Proteomes" id="UP000053317"/>
    </source>
</evidence>
<proteinExistence type="predicted"/>
<keyword evidence="3" id="KW-1185">Reference proteome</keyword>
<feature type="compositionally biased region" description="Basic and acidic residues" evidence="1">
    <location>
        <begin position="55"/>
        <end position="65"/>
    </location>
</feature>
<feature type="region of interest" description="Disordered" evidence="1">
    <location>
        <begin position="1"/>
        <end position="88"/>
    </location>
</feature>
<comment type="caution">
    <text evidence="2">The sequence shown here is derived from an EMBL/GenBank/DDBJ whole genome shotgun (WGS) entry which is preliminary data.</text>
</comment>
<evidence type="ECO:0000313" key="2">
    <source>
        <dbReference type="EMBL" id="KKY21521.1"/>
    </source>
</evidence>
<name>A0A0G2EH28_PHACM</name>
<dbReference type="OrthoDB" id="5375886at2759"/>
<gene>
    <name evidence="2" type="ORF">UCRPC4_g03625</name>
</gene>
<evidence type="ECO:0000256" key="1">
    <source>
        <dbReference type="SAM" id="MobiDB-lite"/>
    </source>
</evidence>
<sequence>MVGQQTKTNSFTMSAPNEGRQSPEPERQTGAQLNEPPSSGKIGESGVPDGANVDTHAKQSSDKTKNSGLESNPVHPLAQAAEDKVSKS</sequence>
<dbReference type="AlphaFoldDB" id="A0A0G2EH28"/>
<organism evidence="2 3">
    <name type="scientific">Phaeomoniella chlamydospora</name>
    <name type="common">Phaeoacremonium chlamydosporum</name>
    <dbReference type="NCBI Taxonomy" id="158046"/>
    <lineage>
        <taxon>Eukaryota</taxon>
        <taxon>Fungi</taxon>
        <taxon>Dikarya</taxon>
        <taxon>Ascomycota</taxon>
        <taxon>Pezizomycotina</taxon>
        <taxon>Eurotiomycetes</taxon>
        <taxon>Chaetothyriomycetidae</taxon>
        <taxon>Phaeomoniellales</taxon>
        <taxon>Phaeomoniellaceae</taxon>
        <taxon>Phaeomoniella</taxon>
    </lineage>
</organism>
<feature type="compositionally biased region" description="Polar residues" evidence="1">
    <location>
        <begin position="1"/>
        <end position="15"/>
    </location>
</feature>
<dbReference type="EMBL" id="LCWF01000084">
    <property type="protein sequence ID" value="KKY21521.1"/>
    <property type="molecule type" value="Genomic_DNA"/>
</dbReference>
<reference evidence="2 3" key="2">
    <citation type="submission" date="2015-05" db="EMBL/GenBank/DDBJ databases">
        <authorList>
            <person name="Morales-Cruz A."/>
            <person name="Amrine K.C."/>
            <person name="Cantu D."/>
        </authorList>
    </citation>
    <scope>NUCLEOTIDE SEQUENCE [LARGE SCALE GENOMIC DNA]</scope>
    <source>
        <strain evidence="2">UCRPC4</strain>
    </source>
</reference>
<dbReference type="Proteomes" id="UP000053317">
    <property type="component" value="Unassembled WGS sequence"/>
</dbReference>
<protein>
    <submittedName>
        <fullName evidence="2">Uncharacterized protein</fullName>
    </submittedName>
</protein>
<accession>A0A0G2EH28</accession>
<reference evidence="2 3" key="1">
    <citation type="submission" date="2015-05" db="EMBL/GenBank/DDBJ databases">
        <title>Distinctive expansion of gene families associated with plant cell wall degradation and secondary metabolism in the genomes of grapevine trunk pathogens.</title>
        <authorList>
            <person name="Lawrence D.P."/>
            <person name="Travadon R."/>
            <person name="Rolshausen P.E."/>
            <person name="Baumgartner K."/>
        </authorList>
    </citation>
    <scope>NUCLEOTIDE SEQUENCE [LARGE SCALE GENOMIC DNA]</scope>
    <source>
        <strain evidence="2">UCRPC4</strain>
    </source>
</reference>